<gene>
    <name evidence="9" type="ORF">NSP04_02430</name>
</gene>
<feature type="transmembrane region" description="Helical" evidence="8">
    <location>
        <begin position="6"/>
        <end position="25"/>
    </location>
</feature>
<keyword evidence="6 8" id="KW-1133">Transmembrane helix</keyword>
<proteinExistence type="inferred from homology"/>
<evidence type="ECO:0000256" key="3">
    <source>
        <dbReference type="ARBA" id="ARBA00022448"/>
    </source>
</evidence>
<dbReference type="InterPro" id="IPR004776">
    <property type="entry name" value="Mem_transp_PIN-like"/>
</dbReference>
<evidence type="ECO:0000313" key="10">
    <source>
        <dbReference type="Proteomes" id="UP001165267"/>
    </source>
</evidence>
<keyword evidence="4" id="KW-1003">Cell membrane</keyword>
<name>A0ABT1XF21_9BURK</name>
<accession>A0ABT1XF21</accession>
<comment type="subcellular location">
    <subcellularLocation>
        <location evidence="1">Cell membrane</location>
        <topology evidence="1">Multi-pass membrane protein</topology>
    </subcellularLocation>
</comment>
<evidence type="ECO:0000256" key="6">
    <source>
        <dbReference type="ARBA" id="ARBA00022989"/>
    </source>
</evidence>
<dbReference type="PANTHER" id="PTHR36838">
    <property type="entry name" value="AUXIN EFFLUX CARRIER FAMILY PROTEIN"/>
    <property type="match status" value="1"/>
</dbReference>
<dbReference type="Pfam" id="PF03547">
    <property type="entry name" value="Mem_trans"/>
    <property type="match status" value="2"/>
</dbReference>
<feature type="transmembrane region" description="Helical" evidence="8">
    <location>
        <begin position="37"/>
        <end position="59"/>
    </location>
</feature>
<feature type="transmembrane region" description="Helical" evidence="8">
    <location>
        <begin position="234"/>
        <end position="253"/>
    </location>
</feature>
<dbReference type="Proteomes" id="UP001165267">
    <property type="component" value="Unassembled WGS sequence"/>
</dbReference>
<reference evidence="9" key="1">
    <citation type="submission" date="2022-07" db="EMBL/GenBank/DDBJ databases">
        <authorList>
            <person name="Xamxidin M."/>
        </authorList>
    </citation>
    <scope>NUCLEOTIDE SEQUENCE</scope>
    <source>
        <strain evidence="9">YS8-69</strain>
    </source>
</reference>
<keyword evidence="5 8" id="KW-0812">Transmembrane</keyword>
<feature type="transmembrane region" description="Helical" evidence="8">
    <location>
        <begin position="200"/>
        <end position="222"/>
    </location>
</feature>
<feature type="transmembrane region" description="Helical" evidence="8">
    <location>
        <begin position="286"/>
        <end position="309"/>
    </location>
</feature>
<evidence type="ECO:0000313" key="9">
    <source>
        <dbReference type="EMBL" id="MCR2745501.1"/>
    </source>
</evidence>
<evidence type="ECO:0000256" key="5">
    <source>
        <dbReference type="ARBA" id="ARBA00022692"/>
    </source>
</evidence>
<evidence type="ECO:0000256" key="2">
    <source>
        <dbReference type="ARBA" id="ARBA00010145"/>
    </source>
</evidence>
<evidence type="ECO:0000256" key="4">
    <source>
        <dbReference type="ARBA" id="ARBA00022475"/>
    </source>
</evidence>
<dbReference type="RefSeq" id="WP_257510754.1">
    <property type="nucleotide sequence ID" value="NZ_JANKHG010000014.1"/>
</dbReference>
<sequence>MNQFNVLSEILGVTAPVFAMVFMGLVLRKVNLINDSFIQTASTLTYKATMPTLFFLSIWQADLQSAFNAQLVFFFCAATIVGFLASWWWAANFTPYGQRGVFVQGSFRGNCGVVSFALVASYYGDYGLSVGGVLVGFTILLFNVLSVLILSVYSPTLKFSPAAVGKELIKNPLIIAVVLGMLASAIDLYIPQWLLKSGEYFAGLTLPLALICVGGTLSLAGVKASGMAAIQSSAIKIAILPVLACFVAWFIGIEGRELIILWMFFASPTAAASFAMAVAAGGDGKLAANIIALTTLVSIATMTIGIYALTALGH</sequence>
<keyword evidence="3" id="KW-0813">Transport</keyword>
<comment type="similarity">
    <text evidence="2">Belongs to the auxin efflux carrier (TC 2.A.69) family.</text>
</comment>
<protein>
    <submittedName>
        <fullName evidence="9">AEC family transporter</fullName>
    </submittedName>
</protein>
<keyword evidence="7 8" id="KW-0472">Membrane</keyword>
<dbReference type="InterPro" id="IPR038770">
    <property type="entry name" value="Na+/solute_symporter_sf"/>
</dbReference>
<dbReference type="PANTHER" id="PTHR36838:SF4">
    <property type="entry name" value="AUXIN EFFLUX CARRIER FAMILY PROTEIN"/>
    <property type="match status" value="1"/>
</dbReference>
<feature type="transmembrane region" description="Helical" evidence="8">
    <location>
        <begin position="259"/>
        <end position="279"/>
    </location>
</feature>
<keyword evidence="10" id="KW-1185">Reference proteome</keyword>
<dbReference type="EMBL" id="JANKHG010000014">
    <property type="protein sequence ID" value="MCR2745501.1"/>
    <property type="molecule type" value="Genomic_DNA"/>
</dbReference>
<dbReference type="Gene3D" id="1.20.1530.20">
    <property type="match status" value="1"/>
</dbReference>
<evidence type="ECO:0000256" key="1">
    <source>
        <dbReference type="ARBA" id="ARBA00004651"/>
    </source>
</evidence>
<evidence type="ECO:0000256" key="8">
    <source>
        <dbReference type="SAM" id="Phobius"/>
    </source>
</evidence>
<feature type="transmembrane region" description="Helical" evidence="8">
    <location>
        <begin position="130"/>
        <end position="153"/>
    </location>
</feature>
<feature type="transmembrane region" description="Helical" evidence="8">
    <location>
        <begin position="173"/>
        <end position="194"/>
    </location>
</feature>
<organism evidence="9 10">
    <name type="scientific">Limnobacter parvus</name>
    <dbReference type="NCBI Taxonomy" id="2939690"/>
    <lineage>
        <taxon>Bacteria</taxon>
        <taxon>Pseudomonadati</taxon>
        <taxon>Pseudomonadota</taxon>
        <taxon>Betaproteobacteria</taxon>
        <taxon>Burkholderiales</taxon>
        <taxon>Burkholderiaceae</taxon>
        <taxon>Limnobacter</taxon>
    </lineage>
</organism>
<comment type="caution">
    <text evidence="9">The sequence shown here is derived from an EMBL/GenBank/DDBJ whole genome shotgun (WGS) entry which is preliminary data.</text>
</comment>
<evidence type="ECO:0000256" key="7">
    <source>
        <dbReference type="ARBA" id="ARBA00023136"/>
    </source>
</evidence>
<feature type="transmembrane region" description="Helical" evidence="8">
    <location>
        <begin position="71"/>
        <end position="89"/>
    </location>
</feature>